<dbReference type="EMBL" id="MLYV02000961">
    <property type="protein sequence ID" value="PSR74720.1"/>
    <property type="molecule type" value="Genomic_DNA"/>
</dbReference>
<feature type="region of interest" description="Disordered" evidence="1">
    <location>
        <begin position="52"/>
        <end position="80"/>
    </location>
</feature>
<proteinExistence type="predicted"/>
<evidence type="ECO:0000313" key="3">
    <source>
        <dbReference type="Proteomes" id="UP000186601"/>
    </source>
</evidence>
<feature type="region of interest" description="Disordered" evidence="1">
    <location>
        <begin position="1"/>
        <end position="26"/>
    </location>
</feature>
<accession>A0A2R6NR17</accession>
<keyword evidence="3" id="KW-1185">Reference proteome</keyword>
<sequence length="163" mass="18783">MMKFQSLFMNKLKRSTPSDGSRRKQEMVASTAVDLGPTASLQSRTMMYARETAQPSNTRLVLTSERPLPRPPTSGKPMTASEQYWAARALTAEALLSMKSIHYEQIQMLSATEETKRAEQSYTYFLLDIKLLQAPPRLDPYTSQSQFSLRLRRWHWIPLRLRA</sequence>
<dbReference type="AlphaFoldDB" id="A0A2R6NR17"/>
<comment type="caution">
    <text evidence="2">The sequence shown here is derived from an EMBL/GenBank/DDBJ whole genome shotgun (WGS) entry which is preliminary data.</text>
</comment>
<evidence type="ECO:0000313" key="2">
    <source>
        <dbReference type="EMBL" id="PSR74720.1"/>
    </source>
</evidence>
<protein>
    <submittedName>
        <fullName evidence="2">Uncharacterized protein</fullName>
    </submittedName>
</protein>
<gene>
    <name evidence="2" type="ORF">PHLCEN_2v9599</name>
</gene>
<dbReference type="Proteomes" id="UP000186601">
    <property type="component" value="Unassembled WGS sequence"/>
</dbReference>
<organism evidence="2 3">
    <name type="scientific">Hermanssonia centrifuga</name>
    <dbReference type="NCBI Taxonomy" id="98765"/>
    <lineage>
        <taxon>Eukaryota</taxon>
        <taxon>Fungi</taxon>
        <taxon>Dikarya</taxon>
        <taxon>Basidiomycota</taxon>
        <taxon>Agaricomycotina</taxon>
        <taxon>Agaricomycetes</taxon>
        <taxon>Polyporales</taxon>
        <taxon>Meruliaceae</taxon>
        <taxon>Hermanssonia</taxon>
    </lineage>
</organism>
<name>A0A2R6NR17_9APHY</name>
<reference evidence="2 3" key="1">
    <citation type="submission" date="2018-02" db="EMBL/GenBank/DDBJ databases">
        <title>Genome sequence of the basidiomycete white-rot fungus Phlebia centrifuga.</title>
        <authorList>
            <person name="Granchi Z."/>
            <person name="Peng M."/>
            <person name="de Vries R.P."/>
            <person name="Hilden K."/>
            <person name="Makela M.R."/>
            <person name="Grigoriev I."/>
            <person name="Riley R."/>
        </authorList>
    </citation>
    <scope>NUCLEOTIDE SEQUENCE [LARGE SCALE GENOMIC DNA]</scope>
    <source>
        <strain evidence="2 3">FBCC195</strain>
    </source>
</reference>
<dbReference type="OrthoDB" id="3265172at2759"/>
<evidence type="ECO:0000256" key="1">
    <source>
        <dbReference type="SAM" id="MobiDB-lite"/>
    </source>
</evidence>